<comment type="caution">
    <text evidence="1">The sequence shown here is derived from an EMBL/GenBank/DDBJ whole genome shotgun (WGS) entry which is preliminary data.</text>
</comment>
<proteinExistence type="predicted"/>
<gene>
    <name evidence="1" type="ORF">S03H2_49206</name>
</gene>
<evidence type="ECO:0000313" key="1">
    <source>
        <dbReference type="EMBL" id="GAH70582.1"/>
    </source>
</evidence>
<sequence length="89" mass="10572">MTDKVFITIDSKYQRDQFDDWLAGGKLEYKGRIYYWSAQDSNYGFGWEVSTIAEEDWDSLDESEFNELLKIIKKCLCDHKTEYVIPHFG</sequence>
<reference evidence="1" key="1">
    <citation type="journal article" date="2014" name="Front. Microbiol.">
        <title>High frequency of phylogenetically diverse reductive dehalogenase-homologous genes in deep subseafloor sedimentary metagenomes.</title>
        <authorList>
            <person name="Kawai M."/>
            <person name="Futagami T."/>
            <person name="Toyoda A."/>
            <person name="Takaki Y."/>
            <person name="Nishi S."/>
            <person name="Hori S."/>
            <person name="Arai W."/>
            <person name="Tsubouchi T."/>
            <person name="Morono Y."/>
            <person name="Uchiyama I."/>
            <person name="Ito T."/>
            <person name="Fujiyama A."/>
            <person name="Inagaki F."/>
            <person name="Takami H."/>
        </authorList>
    </citation>
    <scope>NUCLEOTIDE SEQUENCE</scope>
    <source>
        <strain evidence="1">Expedition CK06-06</strain>
    </source>
</reference>
<name>X1HM86_9ZZZZ</name>
<protein>
    <submittedName>
        <fullName evidence="1">Uncharacterized protein</fullName>
    </submittedName>
</protein>
<accession>X1HM86</accession>
<organism evidence="1">
    <name type="scientific">marine sediment metagenome</name>
    <dbReference type="NCBI Taxonomy" id="412755"/>
    <lineage>
        <taxon>unclassified sequences</taxon>
        <taxon>metagenomes</taxon>
        <taxon>ecological metagenomes</taxon>
    </lineage>
</organism>
<dbReference type="AlphaFoldDB" id="X1HM86"/>
<dbReference type="EMBL" id="BARU01031080">
    <property type="protein sequence ID" value="GAH70582.1"/>
    <property type="molecule type" value="Genomic_DNA"/>
</dbReference>